<organism evidence="1 2">
    <name type="scientific">Flavobacterium cucumis</name>
    <dbReference type="NCBI Taxonomy" id="416016"/>
    <lineage>
        <taxon>Bacteria</taxon>
        <taxon>Pseudomonadati</taxon>
        <taxon>Bacteroidota</taxon>
        <taxon>Flavobacteriia</taxon>
        <taxon>Flavobacteriales</taxon>
        <taxon>Flavobacteriaceae</taxon>
        <taxon>Flavobacterium</taxon>
    </lineage>
</organism>
<dbReference type="RefSeq" id="WP_073584955.1">
    <property type="nucleotide sequence ID" value="NZ_CBCSEA010000009.1"/>
</dbReference>
<dbReference type="InterPro" id="IPR015996">
    <property type="entry name" value="UCP028451"/>
</dbReference>
<dbReference type="NCBIfam" id="TIGR02453">
    <property type="entry name" value="TIGR02453 family protein"/>
    <property type="match status" value="1"/>
</dbReference>
<dbReference type="PIRSF" id="PIRSF028451">
    <property type="entry name" value="UCP028451"/>
    <property type="match status" value="1"/>
</dbReference>
<reference evidence="2" key="1">
    <citation type="submission" date="2016-12" db="EMBL/GenBank/DDBJ databases">
        <authorList>
            <person name="Varghese N."/>
            <person name="Submissions S."/>
        </authorList>
    </citation>
    <scope>NUCLEOTIDE SEQUENCE [LARGE SCALE GENOMIC DNA]</scope>
    <source>
        <strain evidence="2">DSM 18830</strain>
    </source>
</reference>
<keyword evidence="2" id="KW-1185">Reference proteome</keyword>
<dbReference type="PANTHER" id="PTHR36452">
    <property type="entry name" value="CHROMOSOME 12, WHOLE GENOME SHOTGUN SEQUENCE"/>
    <property type="match status" value="1"/>
</dbReference>
<protein>
    <submittedName>
        <fullName evidence="1">TIGR02453 family protein</fullName>
    </submittedName>
</protein>
<dbReference type="InterPro" id="IPR012808">
    <property type="entry name" value="CHP02453"/>
</dbReference>
<evidence type="ECO:0000313" key="1">
    <source>
        <dbReference type="EMBL" id="SHO74120.1"/>
    </source>
</evidence>
<dbReference type="EMBL" id="FRYK01000006">
    <property type="protein sequence ID" value="SHO74120.1"/>
    <property type="molecule type" value="Genomic_DNA"/>
</dbReference>
<dbReference type="Pfam" id="PF09365">
    <property type="entry name" value="DUF2461"/>
    <property type="match status" value="1"/>
</dbReference>
<evidence type="ECO:0000313" key="2">
    <source>
        <dbReference type="Proteomes" id="UP000184611"/>
    </source>
</evidence>
<accession>A0A1M7ZZ81</accession>
<dbReference type="OrthoDB" id="9794241at2"/>
<gene>
    <name evidence="1" type="ORF">SAMN05443547_2504</name>
</gene>
<dbReference type="Proteomes" id="UP000184611">
    <property type="component" value="Unassembled WGS sequence"/>
</dbReference>
<sequence>MLQKSTLEFLNKLKENNDRDWFAANKKAFDAEQKLAKSFFTAVGEQLGKIDSIERIQIFRIYRDVRFSKDKAPYKNHFSVGFTRTKPLLRGGYYLHIEPGGSFVGGGFWEPNAADLHRIRKEFEMDDDEIRTIIADEAFKKFFGELKGEELKTAPKGFDKTHPAIDLIRKKQYLLTRSFTDKEVLAPNFQEEVVATFQAMRPFFDYMSDVLSTDLNGESLYN</sequence>
<dbReference type="STRING" id="416016.SAMN05443547_2504"/>
<dbReference type="AlphaFoldDB" id="A0A1M7ZZ81"/>
<proteinExistence type="predicted"/>
<dbReference type="PANTHER" id="PTHR36452:SF1">
    <property type="entry name" value="DUF2461 DOMAIN-CONTAINING PROTEIN"/>
    <property type="match status" value="1"/>
</dbReference>
<name>A0A1M7ZZ81_9FLAO</name>